<comment type="caution">
    <text evidence="2">The sequence shown here is derived from an EMBL/GenBank/DDBJ whole genome shotgun (WGS) entry which is preliminary data.</text>
</comment>
<evidence type="ECO:0000256" key="1">
    <source>
        <dbReference type="SAM" id="Coils"/>
    </source>
</evidence>
<dbReference type="Pfam" id="PF17253">
    <property type="entry name" value="DUF5320"/>
    <property type="match status" value="1"/>
</dbReference>
<dbReference type="AlphaFoldDB" id="A0A6N8HWC3"/>
<proteinExistence type="predicted"/>
<dbReference type="InterPro" id="IPR035205">
    <property type="entry name" value="DUF5320"/>
</dbReference>
<protein>
    <recommendedName>
        <fullName evidence="4">DUF5320 domain-containing protein</fullName>
    </recommendedName>
</protein>
<accession>A0A6N8HWC3</accession>
<evidence type="ECO:0000313" key="3">
    <source>
        <dbReference type="Proteomes" id="UP000469440"/>
    </source>
</evidence>
<dbReference type="OrthoDB" id="9815278at2"/>
<reference evidence="2 3" key="1">
    <citation type="submission" date="2019-09" db="EMBL/GenBank/DDBJ databases">
        <title>Genome sequence of Clostridium sp. EA1.</title>
        <authorList>
            <person name="Poehlein A."/>
            <person name="Bengelsdorf F.R."/>
            <person name="Daniel R."/>
        </authorList>
    </citation>
    <scope>NUCLEOTIDE SEQUENCE [LARGE SCALE GENOMIC DNA]</scope>
    <source>
        <strain evidence="2 3">EA1</strain>
    </source>
</reference>
<keyword evidence="1" id="KW-0175">Coiled coil</keyword>
<keyword evidence="3" id="KW-1185">Reference proteome</keyword>
<dbReference type="Proteomes" id="UP000469440">
    <property type="component" value="Unassembled WGS sequence"/>
</dbReference>
<evidence type="ECO:0008006" key="4">
    <source>
        <dbReference type="Google" id="ProtNLM"/>
    </source>
</evidence>
<dbReference type="EMBL" id="VWXL01000014">
    <property type="protein sequence ID" value="MVB09850.1"/>
    <property type="molecule type" value="Genomic_DNA"/>
</dbReference>
<name>A0A6N8HWC3_9FIRM</name>
<dbReference type="RefSeq" id="WP_156989707.1">
    <property type="nucleotide sequence ID" value="NZ_VWXL01000014.1"/>
</dbReference>
<gene>
    <name evidence="2" type="ORF">CAFE_05150</name>
</gene>
<feature type="coiled-coil region" evidence="1">
    <location>
        <begin position="73"/>
        <end position="107"/>
    </location>
</feature>
<sequence length="109" mass="11830">MPRGDGTGPMGMGPMTGRGTGYCRGFATPDYANPVRFTGGFGCGFGRGFRRMFYATGMPGWARYGYSAYKGTNAAAFDEKTNLTNQAEFLENQLQQVKKRLSSLNGEAE</sequence>
<organism evidence="2 3">
    <name type="scientific">Caproicibacter fermentans</name>
    <dbReference type="NCBI Taxonomy" id="2576756"/>
    <lineage>
        <taxon>Bacteria</taxon>
        <taxon>Bacillati</taxon>
        <taxon>Bacillota</taxon>
        <taxon>Clostridia</taxon>
        <taxon>Eubacteriales</taxon>
        <taxon>Acutalibacteraceae</taxon>
        <taxon>Caproicibacter</taxon>
    </lineage>
</organism>
<evidence type="ECO:0000313" key="2">
    <source>
        <dbReference type="EMBL" id="MVB09850.1"/>
    </source>
</evidence>